<dbReference type="AlphaFoldDB" id="A0A9D5CJ47"/>
<dbReference type="EMBL" id="JAGGNH010000005">
    <property type="protein sequence ID" value="KAJ0973060.1"/>
    <property type="molecule type" value="Genomic_DNA"/>
</dbReference>
<gene>
    <name evidence="7" type="ORF">J5N97_021019</name>
</gene>
<protein>
    <recommendedName>
        <fullName evidence="2">adenylate kinase</fullName>
        <ecNumber evidence="2">2.7.4.3</ecNumber>
    </recommendedName>
</protein>
<evidence type="ECO:0000256" key="5">
    <source>
        <dbReference type="ARBA" id="ARBA00022777"/>
    </source>
</evidence>
<evidence type="ECO:0000256" key="6">
    <source>
        <dbReference type="RuleBase" id="RU003330"/>
    </source>
</evidence>
<comment type="caution">
    <text evidence="7">The sequence shown here is derived from an EMBL/GenBank/DDBJ whole genome shotgun (WGS) entry which is preliminary data.</text>
</comment>
<dbReference type="Pfam" id="PF00406">
    <property type="entry name" value="ADK"/>
    <property type="match status" value="1"/>
</dbReference>
<reference evidence="7" key="1">
    <citation type="submission" date="2021-03" db="EMBL/GenBank/DDBJ databases">
        <authorList>
            <person name="Li Z."/>
            <person name="Yang C."/>
        </authorList>
    </citation>
    <scope>NUCLEOTIDE SEQUENCE</scope>
    <source>
        <strain evidence="7">Dzin_1.0</strain>
        <tissue evidence="7">Leaf</tissue>
    </source>
</reference>
<evidence type="ECO:0000313" key="7">
    <source>
        <dbReference type="EMBL" id="KAJ0973060.1"/>
    </source>
</evidence>
<dbReference type="PANTHER" id="PTHR23359">
    <property type="entry name" value="NUCLEOTIDE KINASE"/>
    <property type="match status" value="1"/>
</dbReference>
<organism evidence="7 8">
    <name type="scientific">Dioscorea zingiberensis</name>
    <dbReference type="NCBI Taxonomy" id="325984"/>
    <lineage>
        <taxon>Eukaryota</taxon>
        <taxon>Viridiplantae</taxon>
        <taxon>Streptophyta</taxon>
        <taxon>Embryophyta</taxon>
        <taxon>Tracheophyta</taxon>
        <taxon>Spermatophyta</taxon>
        <taxon>Magnoliopsida</taxon>
        <taxon>Liliopsida</taxon>
        <taxon>Dioscoreales</taxon>
        <taxon>Dioscoreaceae</taxon>
        <taxon>Dioscorea</taxon>
    </lineage>
</organism>
<dbReference type="OrthoDB" id="439792at2759"/>
<dbReference type="GO" id="GO:0005524">
    <property type="term" value="F:ATP binding"/>
    <property type="evidence" value="ECO:0007669"/>
    <property type="project" value="InterPro"/>
</dbReference>
<dbReference type="Proteomes" id="UP001085076">
    <property type="component" value="Miscellaneous, Linkage group lg05"/>
</dbReference>
<reference evidence="7" key="2">
    <citation type="journal article" date="2022" name="Hortic Res">
        <title>The genome of Dioscorea zingiberensis sheds light on the biosynthesis, origin and evolution of the medicinally important diosgenin saponins.</title>
        <authorList>
            <person name="Li Y."/>
            <person name="Tan C."/>
            <person name="Li Z."/>
            <person name="Guo J."/>
            <person name="Li S."/>
            <person name="Chen X."/>
            <person name="Wang C."/>
            <person name="Dai X."/>
            <person name="Yang H."/>
            <person name="Song W."/>
            <person name="Hou L."/>
            <person name="Xu J."/>
            <person name="Tong Z."/>
            <person name="Xu A."/>
            <person name="Yuan X."/>
            <person name="Wang W."/>
            <person name="Yang Q."/>
            <person name="Chen L."/>
            <person name="Sun Z."/>
            <person name="Wang K."/>
            <person name="Pan B."/>
            <person name="Chen J."/>
            <person name="Bao Y."/>
            <person name="Liu F."/>
            <person name="Qi X."/>
            <person name="Gang D.R."/>
            <person name="Wen J."/>
            <person name="Li J."/>
        </authorList>
    </citation>
    <scope>NUCLEOTIDE SEQUENCE</scope>
    <source>
        <strain evidence="7">Dzin_1.0</strain>
    </source>
</reference>
<sequence length="237" mass="26896">MASISRAAARDLARWISTVLPRRRYGTMTATWGMSNPDYESEWEEEPQLMMATLESETPGLGLVFIGSPATEKHVYATRLAKILDVPCISMASLLRMELNPSSRIYKKIANAVNQGKPVPEETLPELVLERIEQGYLRGETGFILDGIPRTSTQAEILDQNQDIDLVVNFKSMNDINLESARNHAWEHKHSTRRQLEEYYRNKNKLLDLQVADDPAETWQGLLAALNLQHIDDTFVV</sequence>
<dbReference type="InterPro" id="IPR027417">
    <property type="entry name" value="P-loop_NTPase"/>
</dbReference>
<dbReference type="CDD" id="cd01428">
    <property type="entry name" value="ADK"/>
    <property type="match status" value="1"/>
</dbReference>
<accession>A0A9D5CJ47</accession>
<keyword evidence="4" id="KW-0547">Nucleotide-binding</keyword>
<keyword evidence="5 6" id="KW-0418">Kinase</keyword>
<proteinExistence type="inferred from homology"/>
<keyword evidence="3 6" id="KW-0808">Transferase</keyword>
<evidence type="ECO:0000256" key="4">
    <source>
        <dbReference type="ARBA" id="ARBA00022741"/>
    </source>
</evidence>
<evidence type="ECO:0000256" key="1">
    <source>
        <dbReference type="ARBA" id="ARBA00007220"/>
    </source>
</evidence>
<dbReference type="InterPro" id="IPR000850">
    <property type="entry name" value="Adenylat/UMP-CMP_kin"/>
</dbReference>
<dbReference type="SUPFAM" id="SSF52540">
    <property type="entry name" value="P-loop containing nucleoside triphosphate hydrolases"/>
    <property type="match status" value="1"/>
</dbReference>
<comment type="similarity">
    <text evidence="1 6">Belongs to the adenylate kinase family.</text>
</comment>
<dbReference type="InterPro" id="IPR033690">
    <property type="entry name" value="Adenylat_kinase_CS"/>
</dbReference>
<dbReference type="Gene3D" id="3.40.50.300">
    <property type="entry name" value="P-loop containing nucleotide triphosphate hydrolases"/>
    <property type="match status" value="1"/>
</dbReference>
<evidence type="ECO:0000313" key="8">
    <source>
        <dbReference type="Proteomes" id="UP001085076"/>
    </source>
</evidence>
<dbReference type="PROSITE" id="PS00113">
    <property type="entry name" value="ADENYLATE_KINASE"/>
    <property type="match status" value="1"/>
</dbReference>
<dbReference type="GO" id="GO:0004017">
    <property type="term" value="F:AMP kinase activity"/>
    <property type="evidence" value="ECO:0007669"/>
    <property type="project" value="UniProtKB-EC"/>
</dbReference>
<dbReference type="EC" id="2.7.4.3" evidence="2"/>
<keyword evidence="8" id="KW-1185">Reference proteome</keyword>
<name>A0A9D5CJ47_9LILI</name>
<evidence type="ECO:0000256" key="3">
    <source>
        <dbReference type="ARBA" id="ARBA00022679"/>
    </source>
</evidence>
<dbReference type="PRINTS" id="PR00094">
    <property type="entry name" value="ADENYLTKNASE"/>
</dbReference>
<evidence type="ECO:0000256" key="2">
    <source>
        <dbReference type="ARBA" id="ARBA00012955"/>
    </source>
</evidence>